<reference evidence="1 4" key="1">
    <citation type="submission" date="2013-05" db="EMBL/GenBank/DDBJ databases">
        <title>Genome Sequence of Streptomyces fradiae.</title>
        <authorList>
            <person name="Kirby R."/>
        </authorList>
    </citation>
    <scope>NUCLEOTIDE SEQUENCE [LARGE SCALE GENOMIC DNA]</scope>
    <source>
        <strain evidence="1 4">ATCC 10745</strain>
    </source>
</reference>
<evidence type="ECO:0000313" key="2">
    <source>
        <dbReference type="EMBL" id="OSY51074.1"/>
    </source>
</evidence>
<dbReference type="EC" id="1.7.-.-" evidence="2"/>
<gene>
    <name evidence="2" type="primary">azoB</name>
    <name evidence="2" type="ORF">BG846_03278</name>
    <name evidence="1" type="ORF">K701_28635</name>
</gene>
<reference evidence="2 3" key="2">
    <citation type="submission" date="2016-09" db="EMBL/GenBank/DDBJ databases">
        <title>Streptomyces fradiae DSM40063, a candidate organism with high potential of specific P450 cytochromes.</title>
        <authorList>
            <person name="Grumaz C."/>
            <person name="Vainshtein Y."/>
            <person name="Kirstahler P."/>
            <person name="Sohn K."/>
        </authorList>
    </citation>
    <scope>NUCLEOTIDE SEQUENCE [LARGE SCALE GENOMIC DNA]</scope>
    <source>
        <strain evidence="2 3">DSM 40063</strain>
    </source>
</reference>
<dbReference type="PANTHER" id="PTHR43162:SF1">
    <property type="entry name" value="PRESTALK A DIFFERENTIATION PROTEIN A"/>
    <property type="match status" value="1"/>
</dbReference>
<sequence>MTTNTDVTTVLVTAATGKTGRRVVERLAGRGLEVRAGSRGGGTPFDWERPETWGPALDGADLVYVAYYPDLAAPGAAEALGAFGRLAAAAGARRVVLLSGRGEAEAVAAEEALRNALGGGVELAVVRAAFFVQNFTEGFLAEGAAAGEFAFPAGAVAEPFVDAGDVADVVVAALTEDGHAGAVHEVTGPRPLTFAEAAAEIGALAGREVRYVPVSEERYAAELAGHGWPEEQAAWLAGLFASLLDGHNASATDGVRRVLGREPRGFAEALGAAPGPLAPGAVA</sequence>
<name>A0A1Y2NU74_STRFR</name>
<comment type="caution">
    <text evidence="2">The sequence shown here is derived from an EMBL/GenBank/DDBJ whole genome shotgun (WGS) entry which is preliminary data.</text>
</comment>
<dbReference type="EMBL" id="MIFZ01000247">
    <property type="protein sequence ID" value="OSY51074.1"/>
    <property type="molecule type" value="Genomic_DNA"/>
</dbReference>
<dbReference type="Proteomes" id="UP000731519">
    <property type="component" value="Unassembled WGS sequence"/>
</dbReference>
<dbReference type="Gene3D" id="3.90.25.10">
    <property type="entry name" value="UDP-galactose 4-epimerase, domain 1"/>
    <property type="match status" value="1"/>
</dbReference>
<dbReference type="InterPro" id="IPR036291">
    <property type="entry name" value="NAD(P)-bd_dom_sf"/>
</dbReference>
<keyword evidence="4" id="KW-1185">Reference proteome</keyword>
<dbReference type="PANTHER" id="PTHR43162">
    <property type="match status" value="1"/>
</dbReference>
<dbReference type="EMBL" id="ASYR01000053">
    <property type="protein sequence ID" value="KAF0646435.1"/>
    <property type="molecule type" value="Genomic_DNA"/>
</dbReference>
<dbReference type="Proteomes" id="UP000194318">
    <property type="component" value="Unassembled WGS sequence"/>
</dbReference>
<dbReference type="InterPro" id="IPR051604">
    <property type="entry name" value="Ergot_Alk_Oxidoreductase"/>
</dbReference>
<dbReference type="GO" id="GO:0016491">
    <property type="term" value="F:oxidoreductase activity"/>
    <property type="evidence" value="ECO:0007669"/>
    <property type="project" value="UniProtKB-KW"/>
</dbReference>
<organism evidence="2 3">
    <name type="scientific">Streptomyces fradiae ATCC 10745 = DSM 40063</name>
    <dbReference type="NCBI Taxonomy" id="1319510"/>
    <lineage>
        <taxon>Bacteria</taxon>
        <taxon>Bacillati</taxon>
        <taxon>Actinomycetota</taxon>
        <taxon>Actinomycetes</taxon>
        <taxon>Kitasatosporales</taxon>
        <taxon>Streptomycetaceae</taxon>
        <taxon>Streptomyces</taxon>
    </lineage>
</organism>
<accession>A0A1Y2NU74</accession>
<dbReference type="RefSeq" id="WP_037937239.1">
    <property type="nucleotide sequence ID" value="NZ_ASYR01000053.1"/>
</dbReference>
<dbReference type="SUPFAM" id="SSF51735">
    <property type="entry name" value="NAD(P)-binding Rossmann-fold domains"/>
    <property type="match status" value="1"/>
</dbReference>
<keyword evidence="2" id="KW-0560">Oxidoreductase</keyword>
<evidence type="ECO:0000313" key="4">
    <source>
        <dbReference type="Proteomes" id="UP000731519"/>
    </source>
</evidence>
<dbReference type="Gene3D" id="3.40.50.720">
    <property type="entry name" value="NAD(P)-binding Rossmann-like Domain"/>
    <property type="match status" value="1"/>
</dbReference>
<protein>
    <submittedName>
        <fullName evidence="2">NAD(P)H azoreductase</fullName>
        <ecNumber evidence="2">1.7.-.-</ecNumber>
    </submittedName>
</protein>
<proteinExistence type="predicted"/>
<evidence type="ECO:0000313" key="3">
    <source>
        <dbReference type="Proteomes" id="UP000194318"/>
    </source>
</evidence>
<dbReference type="GeneID" id="91406471"/>
<dbReference type="AlphaFoldDB" id="A0A1Y2NU74"/>
<evidence type="ECO:0000313" key="1">
    <source>
        <dbReference type="EMBL" id="KAF0646435.1"/>
    </source>
</evidence>